<evidence type="ECO:0000313" key="1">
    <source>
        <dbReference type="EMBL" id="KIK06035.1"/>
    </source>
</evidence>
<accession>A0A0C9X1R4</accession>
<keyword evidence="2" id="KW-1185">Reference proteome</keyword>
<dbReference type="AlphaFoldDB" id="A0A0C9X1R4"/>
<evidence type="ECO:0000313" key="2">
    <source>
        <dbReference type="Proteomes" id="UP000054477"/>
    </source>
</evidence>
<sequence length="291" mass="33345">MFISDFSQAEGELHRTLRHHACSIRRFCHSLFQLSPNDDERRFNDVEIAAVSPWALDVLLSAYKEEQADASLKLYDLIVKKPEAAVLRAQIFEKQVVKYFASLEELVHFKFDTIFWMTLPLPSGRFLVFILPNGVLCFSQRQAVRSFIFNEVPAVMQITTRAEHPAAVVALQRVQARLKPFADLGSSMRGKRWRFGFVVPDDMAATSTKQPFEGDTDDQRKSTSMCLVEGNDIQDSTQRTVKIFMITFALYKVYDGRWQYTGNGTRSYVARVAIEPLWTYPIPLSCEHTLT</sequence>
<reference evidence="2" key="2">
    <citation type="submission" date="2015-01" db="EMBL/GenBank/DDBJ databases">
        <title>Evolutionary Origins and Diversification of the Mycorrhizal Mutualists.</title>
        <authorList>
            <consortium name="DOE Joint Genome Institute"/>
            <consortium name="Mycorrhizal Genomics Consortium"/>
            <person name="Kohler A."/>
            <person name="Kuo A."/>
            <person name="Nagy L.G."/>
            <person name="Floudas D."/>
            <person name="Copeland A."/>
            <person name="Barry K.W."/>
            <person name="Cichocki N."/>
            <person name="Veneault-Fourrey C."/>
            <person name="LaButti K."/>
            <person name="Lindquist E.A."/>
            <person name="Lipzen A."/>
            <person name="Lundell T."/>
            <person name="Morin E."/>
            <person name="Murat C."/>
            <person name="Riley R."/>
            <person name="Ohm R."/>
            <person name="Sun H."/>
            <person name="Tunlid A."/>
            <person name="Henrissat B."/>
            <person name="Grigoriev I.V."/>
            <person name="Hibbett D.S."/>
            <person name="Martin F."/>
        </authorList>
    </citation>
    <scope>NUCLEOTIDE SEQUENCE [LARGE SCALE GENOMIC DNA]</scope>
    <source>
        <strain evidence="2">LaAM-08-1</strain>
    </source>
</reference>
<reference evidence="1 2" key="1">
    <citation type="submission" date="2014-04" db="EMBL/GenBank/DDBJ databases">
        <authorList>
            <consortium name="DOE Joint Genome Institute"/>
            <person name="Kuo A."/>
            <person name="Kohler A."/>
            <person name="Nagy L.G."/>
            <person name="Floudas D."/>
            <person name="Copeland A."/>
            <person name="Barry K.W."/>
            <person name="Cichocki N."/>
            <person name="Veneault-Fourrey C."/>
            <person name="LaButti K."/>
            <person name="Lindquist E.A."/>
            <person name="Lipzen A."/>
            <person name="Lundell T."/>
            <person name="Morin E."/>
            <person name="Murat C."/>
            <person name="Sun H."/>
            <person name="Tunlid A."/>
            <person name="Henrissat B."/>
            <person name="Grigoriev I.V."/>
            <person name="Hibbett D.S."/>
            <person name="Martin F."/>
            <person name="Nordberg H.P."/>
            <person name="Cantor M.N."/>
            <person name="Hua S.X."/>
        </authorList>
    </citation>
    <scope>NUCLEOTIDE SEQUENCE [LARGE SCALE GENOMIC DNA]</scope>
    <source>
        <strain evidence="1 2">LaAM-08-1</strain>
    </source>
</reference>
<dbReference type="EMBL" id="KN838555">
    <property type="protein sequence ID" value="KIK06035.1"/>
    <property type="molecule type" value="Genomic_DNA"/>
</dbReference>
<protein>
    <submittedName>
        <fullName evidence="1">Unplaced genomic scaffold K443scaffold_20, whole genome shotgun sequence</fullName>
    </submittedName>
</protein>
<proteinExistence type="predicted"/>
<gene>
    <name evidence="1" type="ORF">K443DRAFT_307524</name>
</gene>
<dbReference type="Proteomes" id="UP000054477">
    <property type="component" value="Unassembled WGS sequence"/>
</dbReference>
<dbReference type="HOGENOM" id="CLU_956664_0_0_1"/>
<name>A0A0C9X1R4_9AGAR</name>
<organism evidence="1 2">
    <name type="scientific">Laccaria amethystina LaAM-08-1</name>
    <dbReference type="NCBI Taxonomy" id="1095629"/>
    <lineage>
        <taxon>Eukaryota</taxon>
        <taxon>Fungi</taxon>
        <taxon>Dikarya</taxon>
        <taxon>Basidiomycota</taxon>
        <taxon>Agaricomycotina</taxon>
        <taxon>Agaricomycetes</taxon>
        <taxon>Agaricomycetidae</taxon>
        <taxon>Agaricales</taxon>
        <taxon>Agaricineae</taxon>
        <taxon>Hydnangiaceae</taxon>
        <taxon>Laccaria</taxon>
    </lineage>
</organism>